<protein>
    <submittedName>
        <fullName evidence="3">NAD(P)-binding protein</fullName>
    </submittedName>
</protein>
<dbReference type="InterPro" id="IPR002347">
    <property type="entry name" value="SDR_fam"/>
</dbReference>
<dbReference type="PRINTS" id="PR00081">
    <property type="entry name" value="GDHRDH"/>
</dbReference>
<comment type="caution">
    <text evidence="3">The sequence shown here is derived from an EMBL/GenBank/DDBJ whole genome shotgun (WGS) entry which is preliminary data.</text>
</comment>
<keyword evidence="2" id="KW-0560">Oxidoreductase</keyword>
<evidence type="ECO:0000313" key="4">
    <source>
        <dbReference type="Proteomes" id="UP000193642"/>
    </source>
</evidence>
<evidence type="ECO:0000256" key="2">
    <source>
        <dbReference type="ARBA" id="ARBA00023002"/>
    </source>
</evidence>
<dbReference type="AlphaFoldDB" id="A0A1Y2B1J2"/>
<evidence type="ECO:0000313" key="3">
    <source>
        <dbReference type="EMBL" id="ORY28420.1"/>
    </source>
</evidence>
<dbReference type="GO" id="GO:0016491">
    <property type="term" value="F:oxidoreductase activity"/>
    <property type="evidence" value="ECO:0007669"/>
    <property type="project" value="UniProtKB-KW"/>
</dbReference>
<dbReference type="OrthoDB" id="191139at2759"/>
<dbReference type="PANTHER" id="PTHR24320:SF272">
    <property type="entry name" value="NAD(P)-BINDING ROSSMANN-FOLD SUPERFAMILY PROTEIN"/>
    <property type="match status" value="1"/>
</dbReference>
<reference evidence="3 4" key="1">
    <citation type="submission" date="2016-07" db="EMBL/GenBank/DDBJ databases">
        <title>Pervasive Adenine N6-methylation of Active Genes in Fungi.</title>
        <authorList>
            <consortium name="DOE Joint Genome Institute"/>
            <person name="Mondo S.J."/>
            <person name="Dannebaum R.O."/>
            <person name="Kuo R.C."/>
            <person name="Labutti K."/>
            <person name="Haridas S."/>
            <person name="Kuo A."/>
            <person name="Salamov A."/>
            <person name="Ahrendt S.R."/>
            <person name="Lipzen A."/>
            <person name="Sullivan W."/>
            <person name="Andreopoulos W.B."/>
            <person name="Clum A."/>
            <person name="Lindquist E."/>
            <person name="Daum C."/>
            <person name="Ramamoorthy G.K."/>
            <person name="Gryganskyi A."/>
            <person name="Culley D."/>
            <person name="Magnuson J.K."/>
            <person name="James T.Y."/>
            <person name="O'Malley M.A."/>
            <person name="Stajich J.E."/>
            <person name="Spatafora J.W."/>
            <person name="Visel A."/>
            <person name="Grigoriev I.V."/>
        </authorList>
    </citation>
    <scope>NUCLEOTIDE SEQUENCE [LARGE SCALE GENOMIC DNA]</scope>
    <source>
        <strain evidence="3 4">JEL800</strain>
    </source>
</reference>
<dbReference type="Gene3D" id="3.40.50.720">
    <property type="entry name" value="NAD(P)-binding Rossmann-like Domain"/>
    <property type="match status" value="1"/>
</dbReference>
<dbReference type="InterPro" id="IPR036291">
    <property type="entry name" value="NAD(P)-bd_dom_sf"/>
</dbReference>
<evidence type="ECO:0000256" key="1">
    <source>
        <dbReference type="ARBA" id="ARBA00006484"/>
    </source>
</evidence>
<accession>A0A1Y2B1J2</accession>
<comment type="similarity">
    <text evidence="1">Belongs to the short-chain dehydrogenases/reductases (SDR) family.</text>
</comment>
<dbReference type="PANTHER" id="PTHR24320">
    <property type="entry name" value="RETINOL DEHYDROGENASE"/>
    <property type="match status" value="1"/>
</dbReference>
<proteinExistence type="inferred from homology"/>
<name>A0A1Y2B1J2_9FUNG</name>
<dbReference type="Pfam" id="PF00106">
    <property type="entry name" value="adh_short"/>
    <property type="match status" value="1"/>
</dbReference>
<gene>
    <name evidence="3" type="ORF">BCR33DRAFT_725119</name>
</gene>
<dbReference type="SUPFAM" id="SSF51735">
    <property type="entry name" value="NAD(P)-binding Rossmann-fold domains"/>
    <property type="match status" value="1"/>
</dbReference>
<organism evidence="3 4">
    <name type="scientific">Rhizoclosmatium globosum</name>
    <dbReference type="NCBI Taxonomy" id="329046"/>
    <lineage>
        <taxon>Eukaryota</taxon>
        <taxon>Fungi</taxon>
        <taxon>Fungi incertae sedis</taxon>
        <taxon>Chytridiomycota</taxon>
        <taxon>Chytridiomycota incertae sedis</taxon>
        <taxon>Chytridiomycetes</taxon>
        <taxon>Chytridiales</taxon>
        <taxon>Chytriomycetaceae</taxon>
        <taxon>Rhizoclosmatium</taxon>
    </lineage>
</organism>
<dbReference type="EMBL" id="MCGO01000095">
    <property type="protein sequence ID" value="ORY28420.1"/>
    <property type="molecule type" value="Genomic_DNA"/>
</dbReference>
<sequence>MATTVFTAASTAEEVAKAYQSQIQGKTILVTGGNTGLGLETAKQLAGHGATVIFTSPNVTFLQMDLASLQSVKAFATQFLATYSTLNILINNAGVMACPKTFTTDGFEIQFGVNHLGHFYLTQLLLPLLLKSASKSSPSRIVTLSSVGQFLYAPPEGIMFDDLNADQSYNSWVRYGHAKLANVLFAKEINARYASKNLISVAVHPGVIIGTDLKRHSDFWNVIDTVWQVLTKPGALGVVMGERNKSIPEGASTTVLCAVGSDITGGGFYYDCKISEGEKLHPRAGDADLAKRLWDVSEKLVADALKK</sequence>
<keyword evidence="4" id="KW-1185">Reference proteome</keyword>
<dbReference type="STRING" id="329046.A0A1Y2B1J2"/>
<dbReference type="Proteomes" id="UP000193642">
    <property type="component" value="Unassembled WGS sequence"/>
</dbReference>